<protein>
    <submittedName>
        <fullName evidence="3">8131_t:CDS:1</fullName>
    </submittedName>
</protein>
<dbReference type="OrthoDB" id="2411599at2759"/>
<dbReference type="GO" id="GO:0006508">
    <property type="term" value="P:proteolysis"/>
    <property type="evidence" value="ECO:0007669"/>
    <property type="project" value="InterPro"/>
</dbReference>
<comment type="similarity">
    <text evidence="1">Belongs to the peptidase A1 family.</text>
</comment>
<dbReference type="PRINTS" id="PR00792">
    <property type="entry name" value="PEPSIN"/>
</dbReference>
<dbReference type="PROSITE" id="PS51767">
    <property type="entry name" value="PEPTIDASE_A1"/>
    <property type="match status" value="1"/>
</dbReference>
<name>A0A9N9NXD6_9GLOM</name>
<dbReference type="Proteomes" id="UP000789759">
    <property type="component" value="Unassembled WGS sequence"/>
</dbReference>
<proteinExistence type="inferred from homology"/>
<gene>
    <name evidence="3" type="ORF">CPELLU_LOCUS16441</name>
</gene>
<evidence type="ECO:0000256" key="1">
    <source>
        <dbReference type="ARBA" id="ARBA00007447"/>
    </source>
</evidence>
<dbReference type="SUPFAM" id="SSF50630">
    <property type="entry name" value="Acid proteases"/>
    <property type="match status" value="1"/>
</dbReference>
<sequence>MWKKLDESNLDQVIGFAFPLGNCSVGSIAFGGIDNRFIRGSFHNISRLNESEPFHSIKINTAYVGDIPIDTPSIDSILDTRSNRISFGKASVDFFKLINATKSPEGWKIPKPVDISFDIMLSDDEVVKFDLPSNAICDNSVGVGKDCIAVVDDRSGPLNTWIFGTPFLQNFYFAIDLKQNLIQFANRNNFCPPVGSGGGGSLGRVFGGILGAAARAEAGGAMAGAFSLGLGLFGGMFIPIDEDDQVTLPPPPQLSQTFLSVPTTQQFITQFTSQLFTTQFNTSQIFTTQFNTSQLFTTQFNTSQIFTTQFNTIQSTIQPTPTTPNAESIVMDLRQFPMELVI</sequence>
<dbReference type="Gene3D" id="2.40.70.10">
    <property type="entry name" value="Acid Proteases"/>
    <property type="match status" value="1"/>
</dbReference>
<evidence type="ECO:0000259" key="2">
    <source>
        <dbReference type="PROSITE" id="PS51767"/>
    </source>
</evidence>
<dbReference type="InterPro" id="IPR033121">
    <property type="entry name" value="PEPTIDASE_A1"/>
</dbReference>
<dbReference type="EMBL" id="CAJVQA010024329">
    <property type="protein sequence ID" value="CAG8781946.1"/>
    <property type="molecule type" value="Genomic_DNA"/>
</dbReference>
<dbReference type="AlphaFoldDB" id="A0A9N9NXD6"/>
<dbReference type="GO" id="GO:0004190">
    <property type="term" value="F:aspartic-type endopeptidase activity"/>
    <property type="evidence" value="ECO:0007669"/>
    <property type="project" value="InterPro"/>
</dbReference>
<reference evidence="3" key="1">
    <citation type="submission" date="2021-06" db="EMBL/GenBank/DDBJ databases">
        <authorList>
            <person name="Kallberg Y."/>
            <person name="Tangrot J."/>
            <person name="Rosling A."/>
        </authorList>
    </citation>
    <scope>NUCLEOTIDE SEQUENCE</scope>
    <source>
        <strain evidence="3">FL966</strain>
    </source>
</reference>
<organism evidence="3 4">
    <name type="scientific">Cetraspora pellucida</name>
    <dbReference type="NCBI Taxonomy" id="1433469"/>
    <lineage>
        <taxon>Eukaryota</taxon>
        <taxon>Fungi</taxon>
        <taxon>Fungi incertae sedis</taxon>
        <taxon>Mucoromycota</taxon>
        <taxon>Glomeromycotina</taxon>
        <taxon>Glomeromycetes</taxon>
        <taxon>Diversisporales</taxon>
        <taxon>Gigasporaceae</taxon>
        <taxon>Cetraspora</taxon>
    </lineage>
</organism>
<feature type="domain" description="Peptidase A1" evidence="2">
    <location>
        <begin position="1"/>
        <end position="185"/>
    </location>
</feature>
<evidence type="ECO:0000313" key="4">
    <source>
        <dbReference type="Proteomes" id="UP000789759"/>
    </source>
</evidence>
<evidence type="ECO:0000313" key="3">
    <source>
        <dbReference type="EMBL" id="CAG8781946.1"/>
    </source>
</evidence>
<comment type="caution">
    <text evidence="3">The sequence shown here is derived from an EMBL/GenBank/DDBJ whole genome shotgun (WGS) entry which is preliminary data.</text>
</comment>
<dbReference type="Pfam" id="PF00026">
    <property type="entry name" value="Asp"/>
    <property type="match status" value="1"/>
</dbReference>
<dbReference type="InterPro" id="IPR021109">
    <property type="entry name" value="Peptidase_aspartic_dom_sf"/>
</dbReference>
<dbReference type="InterPro" id="IPR001461">
    <property type="entry name" value="Aspartic_peptidase_A1"/>
</dbReference>
<keyword evidence="4" id="KW-1185">Reference proteome</keyword>
<accession>A0A9N9NXD6</accession>